<dbReference type="PROSITE" id="PS00194">
    <property type="entry name" value="THIOREDOXIN_1"/>
    <property type="match status" value="1"/>
</dbReference>
<dbReference type="AlphaFoldDB" id="A0A1E8Q7W8"/>
<dbReference type="InterPro" id="IPR050553">
    <property type="entry name" value="Thioredoxin_ResA/DsbE_sf"/>
</dbReference>
<evidence type="ECO:0000256" key="1">
    <source>
        <dbReference type="ARBA" id="ARBA00004196"/>
    </source>
</evidence>
<keyword evidence="3" id="KW-0812">Transmembrane</keyword>
<keyword evidence="3" id="KW-0735">Signal-anchor</keyword>
<dbReference type="CDD" id="cd02966">
    <property type="entry name" value="TlpA_like_family"/>
    <property type="match status" value="1"/>
</dbReference>
<keyword evidence="4" id="KW-1015">Disulfide bond</keyword>
<reference evidence="8 9" key="1">
    <citation type="submission" date="2016-09" db="EMBL/GenBank/DDBJ databases">
        <title>genome sequence of Mycobacterium sp. 739 SCH.</title>
        <authorList>
            <person name="Greninger A.L."/>
            <person name="Qin X."/>
            <person name="Jerome K."/>
            <person name="Vora S."/>
            <person name="Quinn K."/>
        </authorList>
    </citation>
    <scope>NUCLEOTIDE SEQUENCE [LARGE SCALE GENOMIC DNA]</scope>
    <source>
        <strain evidence="8 9">SCH</strain>
    </source>
</reference>
<evidence type="ECO:0000313" key="9">
    <source>
        <dbReference type="Proteomes" id="UP000178953"/>
    </source>
</evidence>
<comment type="caution">
    <text evidence="8">The sequence shown here is derived from an EMBL/GenBank/DDBJ whole genome shotgun (WGS) entry which is preliminary data.</text>
</comment>
<evidence type="ECO:0000256" key="2">
    <source>
        <dbReference type="ARBA" id="ARBA00022748"/>
    </source>
</evidence>
<keyword evidence="2" id="KW-0201">Cytochrome c-type biogenesis</keyword>
<evidence type="ECO:0000256" key="4">
    <source>
        <dbReference type="ARBA" id="ARBA00023157"/>
    </source>
</evidence>
<dbReference type="SUPFAM" id="SSF52833">
    <property type="entry name" value="Thioredoxin-like"/>
    <property type="match status" value="1"/>
</dbReference>
<keyword evidence="6" id="KW-0732">Signal</keyword>
<dbReference type="PROSITE" id="PS51257">
    <property type="entry name" value="PROKAR_LIPOPROTEIN"/>
    <property type="match status" value="1"/>
</dbReference>
<name>A0A1E8Q7W8_9MYCO</name>
<sequence length="204" mass="21796">MRARGRVVVCSVLVAAIAAAAGCSTGSGAVTQGGSFDFVSPGGRTDILYDQPDQRGRPGAIAGPDLSAPARTLTVDTDFAGQVVIINVWGQWCAPCRTEAPELQQIYQDNRARGVTVVGIDVRDNDIQTAVDFVTDRRITYPSIYDPAMRTLIAFGGRYPTSVVPSTIVLDRRHRVAAVFLRALLADDLQPLVERLADEPPAGS</sequence>
<dbReference type="GO" id="GO:0017004">
    <property type="term" value="P:cytochrome complex assembly"/>
    <property type="evidence" value="ECO:0007669"/>
    <property type="project" value="UniProtKB-KW"/>
</dbReference>
<dbReference type="EMBL" id="MCHX01000011">
    <property type="protein sequence ID" value="OFJ54565.1"/>
    <property type="molecule type" value="Genomic_DNA"/>
</dbReference>
<organism evidence="8 9">
    <name type="scientific">Mycolicibacterium grossiae</name>
    <dbReference type="NCBI Taxonomy" id="1552759"/>
    <lineage>
        <taxon>Bacteria</taxon>
        <taxon>Bacillati</taxon>
        <taxon>Actinomycetota</taxon>
        <taxon>Actinomycetes</taxon>
        <taxon>Mycobacteriales</taxon>
        <taxon>Mycobacteriaceae</taxon>
        <taxon>Mycolicibacterium</taxon>
    </lineage>
</organism>
<evidence type="ECO:0000256" key="3">
    <source>
        <dbReference type="ARBA" id="ARBA00022968"/>
    </source>
</evidence>
<feature type="domain" description="Thioredoxin" evidence="7">
    <location>
        <begin position="62"/>
        <end position="198"/>
    </location>
</feature>
<dbReference type="InterPro" id="IPR017937">
    <property type="entry name" value="Thioredoxin_CS"/>
</dbReference>
<dbReference type="RefSeq" id="WP_070352256.1">
    <property type="nucleotide sequence ID" value="NZ_MCHX01000011.1"/>
</dbReference>
<dbReference type="PANTHER" id="PTHR42852">
    <property type="entry name" value="THIOL:DISULFIDE INTERCHANGE PROTEIN DSBE"/>
    <property type="match status" value="1"/>
</dbReference>
<gene>
    <name evidence="8" type="ORF">BEL07_06340</name>
</gene>
<dbReference type="PANTHER" id="PTHR42852:SF6">
    <property type="entry name" value="THIOL:DISULFIDE INTERCHANGE PROTEIN DSBE"/>
    <property type="match status" value="1"/>
</dbReference>
<dbReference type="GO" id="GO:0030313">
    <property type="term" value="C:cell envelope"/>
    <property type="evidence" value="ECO:0007669"/>
    <property type="project" value="UniProtKB-SubCell"/>
</dbReference>
<proteinExistence type="predicted"/>
<accession>A0A1E8Q7W8</accession>
<dbReference type="PROSITE" id="PS51352">
    <property type="entry name" value="THIOREDOXIN_2"/>
    <property type="match status" value="1"/>
</dbReference>
<dbReference type="Pfam" id="PF00578">
    <property type="entry name" value="AhpC-TSA"/>
    <property type="match status" value="1"/>
</dbReference>
<protein>
    <submittedName>
        <fullName evidence="8">Alkyl hydroperoxide reductase</fullName>
    </submittedName>
</protein>
<feature type="chain" id="PRO_5009451756" evidence="6">
    <location>
        <begin position="21"/>
        <end position="204"/>
    </location>
</feature>
<evidence type="ECO:0000256" key="6">
    <source>
        <dbReference type="SAM" id="SignalP"/>
    </source>
</evidence>
<evidence type="ECO:0000313" key="8">
    <source>
        <dbReference type="EMBL" id="OFJ54565.1"/>
    </source>
</evidence>
<feature type="signal peptide" evidence="6">
    <location>
        <begin position="1"/>
        <end position="20"/>
    </location>
</feature>
<dbReference type="Gene3D" id="3.40.30.10">
    <property type="entry name" value="Glutaredoxin"/>
    <property type="match status" value="1"/>
</dbReference>
<dbReference type="GO" id="GO:0016209">
    <property type="term" value="F:antioxidant activity"/>
    <property type="evidence" value="ECO:0007669"/>
    <property type="project" value="InterPro"/>
</dbReference>
<dbReference type="InterPro" id="IPR036249">
    <property type="entry name" value="Thioredoxin-like_sf"/>
</dbReference>
<keyword evidence="9" id="KW-1185">Reference proteome</keyword>
<dbReference type="GO" id="GO:0016491">
    <property type="term" value="F:oxidoreductase activity"/>
    <property type="evidence" value="ECO:0007669"/>
    <property type="project" value="InterPro"/>
</dbReference>
<dbReference type="Proteomes" id="UP000178953">
    <property type="component" value="Unassembled WGS sequence"/>
</dbReference>
<dbReference type="InterPro" id="IPR013766">
    <property type="entry name" value="Thioredoxin_domain"/>
</dbReference>
<keyword evidence="5" id="KW-0676">Redox-active center</keyword>
<comment type="subcellular location">
    <subcellularLocation>
        <location evidence="1">Cell envelope</location>
    </subcellularLocation>
</comment>
<evidence type="ECO:0000259" key="7">
    <source>
        <dbReference type="PROSITE" id="PS51352"/>
    </source>
</evidence>
<evidence type="ECO:0000256" key="5">
    <source>
        <dbReference type="ARBA" id="ARBA00023284"/>
    </source>
</evidence>
<dbReference type="InterPro" id="IPR000866">
    <property type="entry name" value="AhpC/TSA"/>
</dbReference>